<dbReference type="PANTHER" id="PTHR30185">
    <property type="entry name" value="CRYPTIC BETA-GLUCOSIDE BGL OPERON ANTITERMINATOR"/>
    <property type="match status" value="1"/>
</dbReference>
<evidence type="ECO:0000256" key="2">
    <source>
        <dbReference type="ARBA" id="ARBA00022737"/>
    </source>
</evidence>
<dbReference type="PROSITE" id="PS51099">
    <property type="entry name" value="PTS_EIIB_TYPE_2"/>
    <property type="match status" value="1"/>
</dbReference>
<gene>
    <name evidence="6" type="primary">bglG</name>
    <name evidence="6" type="ORF">LFYK43_04770</name>
</gene>
<dbReference type="GO" id="GO:0008982">
    <property type="term" value="F:protein-N(PI)-phosphohistidine-sugar phosphotransferase activity"/>
    <property type="evidence" value="ECO:0007669"/>
    <property type="project" value="InterPro"/>
</dbReference>
<dbReference type="Gene3D" id="3.40.930.10">
    <property type="entry name" value="Mannitol-specific EII, Chain A"/>
    <property type="match status" value="1"/>
</dbReference>
<sequence length="688" mass="78620">MLYREYRLIKKFVNTNSLLTIAQIADFLNVSARTAYLTINGVNDWLAAHDLAEIQNVRDCGYHLAPENYDQVSQLLESEVRQANVDLPRTERVMLIEFAVLCQAEPISLQFLRSLTGVTTRTVQSDLAEVRKKLVSAKLKLLSVKQHFAVQGQEEELRKYTLRLLNEIQDTIVQDKIATLMPFDEKQRAKVERGLLHLEQQTGHYLTDDSLFQVKQFIYFSLVRYRNHCYLTAKADDVNAQRYHVAELLAELGVSQEHLAEESSLLAKVIRSRQASYPLKIQGSNELYLLAGRIIKNFVAISGVKLANSSLQKQLYTHLIAAKHRVKYQIQFQNSETIKVQKKYPELYLMTKQSVKVFEEYLGAKLTTAEIELIALYFGGELEKVNFVEQRAAKHRVLLVCGSGMGTSRFLQIRLEKLFPKQLEIQIVTKQSYEQADQIEAELVITTLPLTEKNLPVINIKADLTESDIQEIQKYLPSLANSEVKHASPYVKATQVLDIVSEYARVENFPGLTAALQSYFLDGPENQAKAERQLGLSDLLPTNRIVFKQGKYSWQEAVQLSGELLEKDQVTEAKYTRLMQKQIENYGPYMAIMPDVMLLHAKPEISPQYKQPGMGLIYFQQPVSFNAQTKARYIFSLYSPTMDLHVNALTQLTEILSNNKLVGQFKDAQTPEELTRLFIQATHRGEEK</sequence>
<dbReference type="PROSITE" id="PS51094">
    <property type="entry name" value="PTS_EIIA_TYPE_2"/>
    <property type="match status" value="1"/>
</dbReference>
<dbReference type="Pfam" id="PF00874">
    <property type="entry name" value="PRD"/>
    <property type="match status" value="1"/>
</dbReference>
<dbReference type="InterPro" id="IPR016152">
    <property type="entry name" value="PTrfase/Anion_transptr"/>
</dbReference>
<name>A0A401IR56_9LACO</name>
<organism evidence="6 7">
    <name type="scientific">Ligilactobacillus salitolerans</name>
    <dbReference type="NCBI Taxonomy" id="1808352"/>
    <lineage>
        <taxon>Bacteria</taxon>
        <taxon>Bacillati</taxon>
        <taxon>Bacillota</taxon>
        <taxon>Bacilli</taxon>
        <taxon>Lactobacillales</taxon>
        <taxon>Lactobacillaceae</taxon>
        <taxon>Ligilactobacillus</taxon>
    </lineage>
</organism>
<dbReference type="PROSITE" id="PS51372">
    <property type="entry name" value="PRD_2"/>
    <property type="match status" value="1"/>
</dbReference>
<proteinExistence type="predicted"/>
<evidence type="ECO:0000313" key="6">
    <source>
        <dbReference type="EMBL" id="GBG94018.1"/>
    </source>
</evidence>
<protein>
    <submittedName>
        <fullName evidence="6">Transcriptional antiterminator</fullName>
    </submittedName>
</protein>
<dbReference type="Gene3D" id="3.40.50.2300">
    <property type="match status" value="1"/>
</dbReference>
<dbReference type="SUPFAM" id="SSF55804">
    <property type="entry name" value="Phoshotransferase/anion transport protein"/>
    <property type="match status" value="1"/>
</dbReference>
<evidence type="ECO:0000259" key="5">
    <source>
        <dbReference type="PROSITE" id="PS51372"/>
    </source>
</evidence>
<dbReference type="SUPFAM" id="SSF52794">
    <property type="entry name" value="PTS system IIB component-like"/>
    <property type="match status" value="1"/>
</dbReference>
<dbReference type="SUPFAM" id="SSF63520">
    <property type="entry name" value="PTS-regulatory domain, PRD"/>
    <property type="match status" value="1"/>
</dbReference>
<dbReference type="Pfam" id="PF00359">
    <property type="entry name" value="PTS_EIIA_2"/>
    <property type="match status" value="1"/>
</dbReference>
<keyword evidence="7" id="KW-1185">Reference proteome</keyword>
<dbReference type="PANTHER" id="PTHR30185:SF13">
    <property type="entry name" value="LICABCH OPERON REGULATOR-RELATED"/>
    <property type="match status" value="1"/>
</dbReference>
<feature type="domain" description="PTS EIIA type-2" evidence="3">
    <location>
        <begin position="538"/>
        <end position="681"/>
    </location>
</feature>
<dbReference type="AlphaFoldDB" id="A0A401IR56"/>
<keyword evidence="1" id="KW-0808">Transferase</keyword>
<keyword evidence="2" id="KW-0677">Repeat</keyword>
<dbReference type="InterPro" id="IPR003501">
    <property type="entry name" value="PTS_EIIB_2/3"/>
</dbReference>
<dbReference type="InterPro" id="IPR002178">
    <property type="entry name" value="PTS_EIIA_type-2_dom"/>
</dbReference>
<evidence type="ECO:0000259" key="4">
    <source>
        <dbReference type="PROSITE" id="PS51099"/>
    </source>
</evidence>
<feature type="domain" description="PTS EIIB type-2" evidence="4">
    <location>
        <begin position="395"/>
        <end position="484"/>
    </location>
</feature>
<dbReference type="OrthoDB" id="369398at2"/>
<evidence type="ECO:0000313" key="7">
    <source>
        <dbReference type="Proteomes" id="UP000286848"/>
    </source>
</evidence>
<comment type="caution">
    <text evidence="6">The sequence shown here is derived from an EMBL/GenBank/DDBJ whole genome shotgun (WGS) entry which is preliminary data.</text>
</comment>
<dbReference type="InterPro" id="IPR050661">
    <property type="entry name" value="BglG_antiterminators"/>
</dbReference>
<dbReference type="GO" id="GO:0009401">
    <property type="term" value="P:phosphoenolpyruvate-dependent sugar phosphotransferase system"/>
    <property type="evidence" value="ECO:0007669"/>
    <property type="project" value="InterPro"/>
</dbReference>
<dbReference type="EMBL" id="BFFP01000005">
    <property type="protein sequence ID" value="GBG94018.1"/>
    <property type="molecule type" value="Genomic_DNA"/>
</dbReference>
<dbReference type="InterPro" id="IPR011608">
    <property type="entry name" value="PRD"/>
</dbReference>
<dbReference type="Proteomes" id="UP000286848">
    <property type="component" value="Unassembled WGS sequence"/>
</dbReference>
<evidence type="ECO:0000256" key="1">
    <source>
        <dbReference type="ARBA" id="ARBA00022679"/>
    </source>
</evidence>
<reference evidence="6 7" key="1">
    <citation type="journal article" date="2019" name="Int. J. Syst. Evol. Microbiol.">
        <title>Lactobacillus salitolerans sp. nov., a novel lactic acid bacterium isolated from spent mushroom substrates.</title>
        <authorList>
            <person name="Tohno M."/>
            <person name="Tanizawa Y."/>
            <person name="Kojima Y."/>
            <person name="Sakamoto M."/>
            <person name="Nakamura Y."/>
            <person name="Ohkuma M."/>
            <person name="Kobayashi H."/>
        </authorList>
    </citation>
    <scope>NUCLEOTIDE SEQUENCE [LARGE SCALE GENOMIC DNA]</scope>
    <source>
        <strain evidence="6 7">YK43</strain>
    </source>
</reference>
<dbReference type="Pfam" id="PF02302">
    <property type="entry name" value="PTS_IIB"/>
    <property type="match status" value="1"/>
</dbReference>
<dbReference type="Gene3D" id="1.10.1790.10">
    <property type="entry name" value="PRD domain"/>
    <property type="match status" value="1"/>
</dbReference>
<dbReference type="InterPro" id="IPR036095">
    <property type="entry name" value="PTS_EIIB-like_sf"/>
</dbReference>
<dbReference type="CDD" id="cd05568">
    <property type="entry name" value="PTS_IIB_bgl_like"/>
    <property type="match status" value="1"/>
</dbReference>
<dbReference type="InterPro" id="IPR013011">
    <property type="entry name" value="PTS_EIIB_2"/>
</dbReference>
<evidence type="ECO:0000259" key="3">
    <source>
        <dbReference type="PROSITE" id="PS51094"/>
    </source>
</evidence>
<accession>A0A401IR56</accession>
<dbReference type="GO" id="GO:0006355">
    <property type="term" value="P:regulation of DNA-templated transcription"/>
    <property type="evidence" value="ECO:0007669"/>
    <property type="project" value="InterPro"/>
</dbReference>
<feature type="domain" description="PRD" evidence="5">
    <location>
        <begin position="282"/>
        <end position="388"/>
    </location>
</feature>
<dbReference type="InterPro" id="IPR036634">
    <property type="entry name" value="PRD_sf"/>
</dbReference>